<feature type="region of interest" description="Disordered" evidence="1">
    <location>
        <begin position="94"/>
        <end position="124"/>
    </location>
</feature>
<dbReference type="EMBL" id="JAOYOD010000001">
    <property type="protein sequence ID" value="MCV9386920.1"/>
    <property type="molecule type" value="Genomic_DNA"/>
</dbReference>
<dbReference type="RefSeq" id="WP_264137751.1">
    <property type="nucleotide sequence ID" value="NZ_JAOYOD010000001.1"/>
</dbReference>
<organism evidence="2 3">
    <name type="scientific">Reichenbachiella ulvae</name>
    <dbReference type="NCBI Taxonomy" id="2980104"/>
    <lineage>
        <taxon>Bacteria</taxon>
        <taxon>Pseudomonadati</taxon>
        <taxon>Bacteroidota</taxon>
        <taxon>Cytophagia</taxon>
        <taxon>Cytophagales</taxon>
        <taxon>Reichenbachiellaceae</taxon>
        <taxon>Reichenbachiella</taxon>
    </lineage>
</organism>
<name>A0ABT3CT76_9BACT</name>
<protein>
    <recommendedName>
        <fullName evidence="4">Outer membrane protein beta-barrel domain-containing protein</fullName>
    </recommendedName>
</protein>
<dbReference type="Proteomes" id="UP001300692">
    <property type="component" value="Unassembled WGS sequence"/>
</dbReference>
<evidence type="ECO:0008006" key="4">
    <source>
        <dbReference type="Google" id="ProtNLM"/>
    </source>
</evidence>
<feature type="compositionally biased region" description="Basic and acidic residues" evidence="1">
    <location>
        <begin position="110"/>
        <end position="122"/>
    </location>
</feature>
<evidence type="ECO:0000313" key="3">
    <source>
        <dbReference type="Proteomes" id="UP001300692"/>
    </source>
</evidence>
<evidence type="ECO:0000313" key="2">
    <source>
        <dbReference type="EMBL" id="MCV9386920.1"/>
    </source>
</evidence>
<evidence type="ECO:0000256" key="1">
    <source>
        <dbReference type="SAM" id="MobiDB-lite"/>
    </source>
</evidence>
<keyword evidence="3" id="KW-1185">Reference proteome</keyword>
<gene>
    <name evidence="2" type="ORF">N7U62_09615</name>
</gene>
<sequence length="301" mass="33412">MKYLLTITLAFIFVYGSTDELLAADFNLTLLQDTTVNQKDSVIIQKADVPEETEELEESEPVIVSVDTLKKDSTKQEAIVVKYYQAVDPPIVEEPQPVVEPEPEPAVVEEEPKKEEKKKGEIRTLTGSSHHGGGFFGLGVKMSEFQNKSLAMGGIRAAWIINRTLSFGVDAWGVIPSTEYTDIPNPNNYDLNLVGGYGGVFLEPILFSNQVIHLTFPVSSGAGWLGYIPNIYGDQSSDQLIDQDVFWYVEPGAAVELNISRNFRLNFAVSKRFTQDLDLIGAEDAGFDELNYTLSMKIGRF</sequence>
<proteinExistence type="predicted"/>
<accession>A0ABT3CT76</accession>
<reference evidence="2 3" key="1">
    <citation type="submission" date="2022-10" db="EMBL/GenBank/DDBJ databases">
        <title>Comparative genomics and taxonomic characterization of three novel marine species of genus Reichenbachiella exhibiting antioxidant and polysaccharide degradation activities.</title>
        <authorList>
            <person name="Muhammad N."/>
            <person name="Lee Y.-J."/>
            <person name="Ko J."/>
            <person name="Kim S.-G."/>
        </authorList>
    </citation>
    <scope>NUCLEOTIDE SEQUENCE [LARGE SCALE GENOMIC DNA]</scope>
    <source>
        <strain evidence="2 3">ABR2-5</strain>
    </source>
</reference>
<comment type="caution">
    <text evidence="2">The sequence shown here is derived from an EMBL/GenBank/DDBJ whole genome shotgun (WGS) entry which is preliminary data.</text>
</comment>